<organism evidence="3 4">
    <name type="scientific">Vanrija albida</name>
    <dbReference type="NCBI Taxonomy" id="181172"/>
    <lineage>
        <taxon>Eukaryota</taxon>
        <taxon>Fungi</taxon>
        <taxon>Dikarya</taxon>
        <taxon>Basidiomycota</taxon>
        <taxon>Agaricomycotina</taxon>
        <taxon>Tremellomycetes</taxon>
        <taxon>Trichosporonales</taxon>
        <taxon>Trichosporonaceae</taxon>
        <taxon>Vanrija</taxon>
    </lineage>
</organism>
<sequence length="317" mass="33830">MFNWKHAFAFALATASALLIPSRATVAHLLALDQPTGTLPTAPRDLSLAVFLAPLQDMLGLFQVLCVWSSPSLIVSTAFTRATRYWREVERFLYALLGFLATGSSLGLRRKAIKVPVDPATKAPGDNENEDEDIGGPGDDKGPRRAPPFKPVLNPPLPPLQWSDYPSGFVDEARSIPPVPPPSVVTPLSSHSSSPARREWFRSGLAARDNEVDGCRGSSDSATYGSDGSRALSDASDDLSHGSDTTFTFPAEPVPRPARAVPRIHGHLSGPAQSPPGRPLMPAQEDDSLPGVAMVRTRRSWGRPRSAPTAAMAMAAG</sequence>
<feature type="signal peptide" evidence="2">
    <location>
        <begin position="1"/>
        <end position="24"/>
    </location>
</feature>
<feature type="region of interest" description="Disordered" evidence="1">
    <location>
        <begin position="178"/>
        <end position="317"/>
    </location>
</feature>
<feature type="region of interest" description="Disordered" evidence="1">
    <location>
        <begin position="118"/>
        <end position="159"/>
    </location>
</feature>
<evidence type="ECO:0000313" key="4">
    <source>
        <dbReference type="Proteomes" id="UP001565368"/>
    </source>
</evidence>
<feature type="chain" id="PRO_5046464723" evidence="2">
    <location>
        <begin position="25"/>
        <end position="317"/>
    </location>
</feature>
<accession>A0ABR3QEI5</accession>
<evidence type="ECO:0000256" key="2">
    <source>
        <dbReference type="SAM" id="SignalP"/>
    </source>
</evidence>
<feature type="compositionally biased region" description="Pro residues" evidence="1">
    <location>
        <begin position="145"/>
        <end position="159"/>
    </location>
</feature>
<proteinExistence type="predicted"/>
<name>A0ABR3QEI5_9TREE</name>
<feature type="compositionally biased region" description="Low complexity" evidence="1">
    <location>
        <begin position="225"/>
        <end position="234"/>
    </location>
</feature>
<keyword evidence="2" id="KW-0732">Signal</keyword>
<dbReference type="EMBL" id="JBBXJM010000001">
    <property type="protein sequence ID" value="KAL1412818.1"/>
    <property type="molecule type" value="Genomic_DNA"/>
</dbReference>
<reference evidence="3 4" key="1">
    <citation type="submission" date="2023-08" db="EMBL/GenBank/DDBJ databases">
        <title>Annotated Genome Sequence of Vanrija albida AlHP1.</title>
        <authorList>
            <person name="Herzog R."/>
        </authorList>
    </citation>
    <scope>NUCLEOTIDE SEQUENCE [LARGE SCALE GENOMIC DNA]</scope>
    <source>
        <strain evidence="3 4">AlHP1</strain>
    </source>
</reference>
<gene>
    <name evidence="3" type="ORF">Q8F55_000566</name>
</gene>
<dbReference type="RefSeq" id="XP_069212762.1">
    <property type="nucleotide sequence ID" value="XM_069349218.1"/>
</dbReference>
<comment type="caution">
    <text evidence="3">The sequence shown here is derived from an EMBL/GenBank/DDBJ whole genome shotgun (WGS) entry which is preliminary data.</text>
</comment>
<protein>
    <submittedName>
        <fullName evidence="3">Uncharacterized protein</fullName>
    </submittedName>
</protein>
<keyword evidence="4" id="KW-1185">Reference proteome</keyword>
<evidence type="ECO:0000313" key="3">
    <source>
        <dbReference type="EMBL" id="KAL1412818.1"/>
    </source>
</evidence>
<feature type="compositionally biased region" description="Low complexity" evidence="1">
    <location>
        <begin position="185"/>
        <end position="195"/>
    </location>
</feature>
<dbReference type="Proteomes" id="UP001565368">
    <property type="component" value="Unassembled WGS sequence"/>
</dbReference>
<dbReference type="GeneID" id="95981609"/>
<evidence type="ECO:0000256" key="1">
    <source>
        <dbReference type="SAM" id="MobiDB-lite"/>
    </source>
</evidence>